<accession>A0A2W1DN32</accession>
<dbReference type="EMBL" id="NQIK02000010">
    <property type="protein sequence ID" value="KAF7565157.1"/>
    <property type="molecule type" value="Genomic_DNA"/>
</dbReference>
<dbReference type="OrthoDB" id="10505130at2759"/>
<evidence type="ECO:0000313" key="4">
    <source>
        <dbReference type="Proteomes" id="UP000245464"/>
    </source>
</evidence>
<dbReference type="AlphaFoldDB" id="A0A2W1DN32"/>
<dbReference type="Proteomes" id="UP000245464">
    <property type="component" value="Chromosome 10"/>
</dbReference>
<evidence type="ECO:0000313" key="3">
    <source>
        <dbReference type="EMBL" id="KAI1508974.1"/>
    </source>
</evidence>
<reference evidence="3" key="3">
    <citation type="journal article" date="2022" name="bioRxiv">
        <title>A global pangenome for the wheat fungal pathogen Pyrenophora tritici-repentis and prediction of effector protein structural homology.</title>
        <authorList>
            <person name="Moolhuijzen P."/>
            <person name="See P.T."/>
            <person name="Shi G."/>
            <person name="Powell H.R."/>
            <person name="Cockram J."/>
            <person name="Jorgensen L.N."/>
            <person name="Benslimane H."/>
            <person name="Strelkov S.E."/>
            <person name="Turner J."/>
            <person name="Liu Z."/>
            <person name="Moffat C.S."/>
        </authorList>
    </citation>
    <scope>NUCLEOTIDE SEQUENCE</scope>
    <source>
        <strain evidence="3">86-124</strain>
    </source>
</reference>
<evidence type="ECO:0000256" key="1">
    <source>
        <dbReference type="SAM" id="MobiDB-lite"/>
    </source>
</evidence>
<reference evidence="3" key="2">
    <citation type="submission" date="2021-05" db="EMBL/GenBank/DDBJ databases">
        <authorList>
            <person name="Moolhuijzen P.M."/>
            <person name="Moffat C.S."/>
        </authorList>
    </citation>
    <scope>NUCLEOTIDE SEQUENCE</scope>
    <source>
        <strain evidence="3">86-124</strain>
    </source>
</reference>
<proteinExistence type="predicted"/>
<comment type="caution">
    <text evidence="2">The sequence shown here is derived from an EMBL/GenBank/DDBJ whole genome shotgun (WGS) entry which is preliminary data.</text>
</comment>
<name>A0A2W1DN32_9PLEO</name>
<organism evidence="2 4">
    <name type="scientific">Pyrenophora tritici-repentis</name>
    <dbReference type="NCBI Taxonomy" id="45151"/>
    <lineage>
        <taxon>Eukaryota</taxon>
        <taxon>Fungi</taxon>
        <taxon>Dikarya</taxon>
        <taxon>Ascomycota</taxon>
        <taxon>Pezizomycotina</taxon>
        <taxon>Dothideomycetes</taxon>
        <taxon>Pleosporomycetidae</taxon>
        <taxon>Pleosporales</taxon>
        <taxon>Pleosporineae</taxon>
        <taxon>Pleosporaceae</taxon>
        <taxon>Pyrenophora</taxon>
    </lineage>
</organism>
<feature type="region of interest" description="Disordered" evidence="1">
    <location>
        <begin position="108"/>
        <end position="131"/>
    </location>
</feature>
<dbReference type="Proteomes" id="UP000249757">
    <property type="component" value="Unassembled WGS sequence"/>
</dbReference>
<reference evidence="2" key="1">
    <citation type="journal article" date="2018" name="BMC Genomics">
        <title>Comparative genomics of the wheat fungal pathogen Pyrenophora tritici-repentis reveals chromosomal variations and genome plasticity.</title>
        <authorList>
            <person name="Moolhuijzen P."/>
            <person name="See P.T."/>
            <person name="Hane J.K."/>
            <person name="Shi G."/>
            <person name="Liu Z."/>
            <person name="Oliver R.P."/>
            <person name="Moffat C.S."/>
        </authorList>
    </citation>
    <scope>NUCLEOTIDE SEQUENCE [LARGE SCALE GENOMIC DNA]</scope>
    <source>
        <strain evidence="2">M4</strain>
    </source>
</reference>
<keyword evidence="5" id="KW-1185">Reference proteome</keyword>
<reference evidence="5" key="4">
    <citation type="journal article" date="2022" name="Microb. Genom.">
        <title>A global pangenome for the wheat fungal pathogen Pyrenophora tritici-repentis and prediction of effector protein structural homology.</title>
        <authorList>
            <person name="Moolhuijzen P.M."/>
            <person name="See P.T."/>
            <person name="Shi G."/>
            <person name="Powell H.R."/>
            <person name="Cockram J."/>
            <person name="Jorgensen L.N."/>
            <person name="Benslimane H."/>
            <person name="Strelkov S.E."/>
            <person name="Turner J."/>
            <person name="Liu Z."/>
            <person name="Moffat C.S."/>
        </authorList>
    </citation>
    <scope>NUCLEOTIDE SEQUENCE [LARGE SCALE GENOMIC DNA]</scope>
</reference>
<gene>
    <name evidence="3" type="ORF">Ptr86124_011930</name>
    <name evidence="2" type="ORF">PtrM4_045910</name>
</gene>
<protein>
    <submittedName>
        <fullName evidence="2">TT-ORF1 multi-domain protein</fullName>
    </submittedName>
</protein>
<dbReference type="EMBL" id="NRDI02000022">
    <property type="protein sequence ID" value="KAI1508974.1"/>
    <property type="molecule type" value="Genomic_DNA"/>
</dbReference>
<evidence type="ECO:0000313" key="2">
    <source>
        <dbReference type="EMBL" id="KAF7565157.1"/>
    </source>
</evidence>
<sequence length="131" mass="14692">MFRNEGIVDMTSTVLHGTSAPVPSFQRVIPYGAGAVEAADERLLEEVKARRLARSQAKARHQAVRPAAKGQQVARTGVAAQHQPMLPIDRKLAKAQARREHLEEELKKAVEEEKTLERKKARMMESEKTKK</sequence>
<feature type="region of interest" description="Disordered" evidence="1">
    <location>
        <begin position="56"/>
        <end position="85"/>
    </location>
</feature>
<evidence type="ECO:0000313" key="5">
    <source>
        <dbReference type="Proteomes" id="UP000249757"/>
    </source>
</evidence>